<reference evidence="6 7" key="1">
    <citation type="journal article" date="2016" name="BMC Genomics">
        <title>Comparative genomics reveals Cyclospora cayetanensis possesses coccidia-like metabolism and invasion components but unique surface antigens.</title>
        <authorList>
            <person name="Liu S."/>
            <person name="Wang L."/>
            <person name="Zheng H."/>
            <person name="Xu Z."/>
            <person name="Roellig D.M."/>
            <person name="Li N."/>
            <person name="Frace M.A."/>
            <person name="Tang K."/>
            <person name="Arrowood M.J."/>
            <person name="Moss D.M."/>
            <person name="Zhang L."/>
            <person name="Feng Y."/>
            <person name="Xiao L."/>
        </authorList>
    </citation>
    <scope>NUCLEOTIDE SEQUENCE [LARGE SCALE GENOMIC DNA]</scope>
    <source>
        <strain evidence="6 7">CHN_HEN01</strain>
    </source>
</reference>
<evidence type="ECO:0000313" key="6">
    <source>
        <dbReference type="EMBL" id="OEH78034.1"/>
    </source>
</evidence>
<dbReference type="PANTHER" id="PTHR43004:SF19">
    <property type="entry name" value="BINDING MONOOXYGENASE, PUTATIVE (JCVI)-RELATED"/>
    <property type="match status" value="1"/>
</dbReference>
<dbReference type="EMBL" id="JROU02000879">
    <property type="protein sequence ID" value="OEH78034.1"/>
    <property type="molecule type" value="Genomic_DNA"/>
</dbReference>
<proteinExistence type="predicted"/>
<dbReference type="InterPro" id="IPR050641">
    <property type="entry name" value="RIFMO-like"/>
</dbReference>
<evidence type="ECO:0000256" key="3">
    <source>
        <dbReference type="ARBA" id="ARBA00022827"/>
    </source>
</evidence>
<comment type="caution">
    <text evidence="6">The sequence shown here is derived from an EMBL/GenBank/DDBJ whole genome shotgun (WGS) entry which is preliminary data.</text>
</comment>
<sequence length="969" mass="101351">MPAPGSSSLGSSRSAASTVATAFVAKNALGALIQASTRTYKSTKSSHLRRGSTAFDSLPPYTDVVIVGAGPTGLTLALSLALQGVSFVLLDAAPHPPSESRALTVHARTLEILEDLGVASSFLTLGLRCRAIELWVSGRKALSVPLSLMESAAVPVRVPPLKAFASLAGARGGAGDSSETAAACSSGTPFPFVLILPQATTCQILEQRLNQLGHKESPPNLLGFPVSVHFGRYNPRGAAAAPGEELPVRFGVICCKYVVGCDGSRSAVRKAGGISFEGKMDPRSFFVADVQITPTLPSSGSSTVSSSPSPLIAAAASPAMTTSASPSPEPNGGISRRLSRLHAAAEAALEPGEAERARLMALGRRSAAGDTAELHFTPKGCLSAVESAKCIGSQSSEQECASPLLCAASDCSLREMLLTCILQLWSAYNLGWKLARVLRLGAATQLLDSYAEETRHAALPPKLLCSEHTGLRCFSLSSRVPAEQVVCLTDRVFQLVLRPLPAPSSHGCPASAAFAWHGEELATDNSDDTHFLPASKARRTPPLVAASAATVRLVALGCADMSFMSGLKPGCRIPDCLVKVARIPRVNAADLPDPVAGYLFELLGKGRHLLLLHVMLLPLGARKQNIFGCEIAGAPLVSRYNNEAVSTLSRLCQLAVLASAKSAGGHHASFTDGTVHRVSPSAPSLFASQSLAAPFSAAYFADYPEGAVREGGKMGSKDLRGSSFSDPEDEPSEADQGSDFDDESSFSREGTSRLSSLGGPRIHAAAAGERLLRRHTAYPRARALAAATGKQLWASNLRVVWCFHGETAALHTTATSTSITSEIIRGNSRGSLPAKSHSVLLPHQPHFQSGPAHAASAPCGVVSHALSKGKAEEYHLVQRPLMQLLPPALVQQMQQASGGGRETSGFVLIDFLGDLQSKFGLCLSDPHASDGAEGSCGFSLIRPDGYLAHCGKAGDTKAARGLLDYLIRF</sequence>
<dbReference type="SUPFAM" id="SSF51905">
    <property type="entry name" value="FAD/NAD(P)-binding domain"/>
    <property type="match status" value="1"/>
</dbReference>
<dbReference type="GO" id="GO:0071949">
    <property type="term" value="F:FAD binding"/>
    <property type="evidence" value="ECO:0007669"/>
    <property type="project" value="InterPro"/>
</dbReference>
<feature type="compositionally biased region" description="Basic and acidic residues" evidence="4">
    <location>
        <begin position="711"/>
        <end position="720"/>
    </location>
</feature>
<evidence type="ECO:0000256" key="1">
    <source>
        <dbReference type="ARBA" id="ARBA00001974"/>
    </source>
</evidence>
<dbReference type="InterPro" id="IPR002938">
    <property type="entry name" value="FAD-bd"/>
</dbReference>
<evidence type="ECO:0000256" key="4">
    <source>
        <dbReference type="SAM" id="MobiDB-lite"/>
    </source>
</evidence>
<dbReference type="Proteomes" id="UP000095192">
    <property type="component" value="Unassembled WGS sequence"/>
</dbReference>
<dbReference type="GO" id="GO:0016709">
    <property type="term" value="F:oxidoreductase activity, acting on paired donors, with incorporation or reduction of molecular oxygen, NAD(P)H as one donor, and incorporation of one atom of oxygen"/>
    <property type="evidence" value="ECO:0007669"/>
    <property type="project" value="UniProtKB-ARBA"/>
</dbReference>
<dbReference type="VEuPathDB" id="ToxoDB:cyc_06512"/>
<feature type="domain" description="FAD-binding" evidence="5">
    <location>
        <begin position="62"/>
        <end position="297"/>
    </location>
</feature>
<name>A0A1D3D3L0_9EIME</name>
<evidence type="ECO:0000313" key="7">
    <source>
        <dbReference type="Proteomes" id="UP000095192"/>
    </source>
</evidence>
<dbReference type="PRINTS" id="PR00420">
    <property type="entry name" value="RNGMNOXGNASE"/>
</dbReference>
<feature type="compositionally biased region" description="Acidic residues" evidence="4">
    <location>
        <begin position="726"/>
        <end position="744"/>
    </location>
</feature>
<dbReference type="AlphaFoldDB" id="A0A1D3D3L0"/>
<accession>A0A1D3D3L0</accession>
<dbReference type="Gene3D" id="3.50.50.60">
    <property type="entry name" value="FAD/NAD(P)-binding domain"/>
    <property type="match status" value="2"/>
</dbReference>
<keyword evidence="6" id="KW-0560">Oxidoreductase</keyword>
<evidence type="ECO:0000256" key="2">
    <source>
        <dbReference type="ARBA" id="ARBA00022630"/>
    </source>
</evidence>
<evidence type="ECO:0000259" key="5">
    <source>
        <dbReference type="Pfam" id="PF01494"/>
    </source>
</evidence>
<dbReference type="Gene3D" id="3.30.70.2450">
    <property type="match status" value="1"/>
</dbReference>
<keyword evidence="2" id="KW-0285">Flavoprotein</keyword>
<dbReference type="Pfam" id="PF01494">
    <property type="entry name" value="FAD_binding_3"/>
    <property type="match status" value="1"/>
</dbReference>
<dbReference type="PANTHER" id="PTHR43004">
    <property type="entry name" value="TRK SYSTEM POTASSIUM UPTAKE PROTEIN"/>
    <property type="match status" value="1"/>
</dbReference>
<gene>
    <name evidence="6" type="ORF">cyc_06512</name>
</gene>
<keyword evidence="6" id="KW-0503">Monooxygenase</keyword>
<feature type="region of interest" description="Disordered" evidence="4">
    <location>
        <begin position="711"/>
        <end position="760"/>
    </location>
</feature>
<dbReference type="InterPro" id="IPR036188">
    <property type="entry name" value="FAD/NAD-bd_sf"/>
</dbReference>
<dbReference type="InParanoid" id="A0A1D3D3L0"/>
<organism evidence="6 7">
    <name type="scientific">Cyclospora cayetanensis</name>
    <dbReference type="NCBI Taxonomy" id="88456"/>
    <lineage>
        <taxon>Eukaryota</taxon>
        <taxon>Sar</taxon>
        <taxon>Alveolata</taxon>
        <taxon>Apicomplexa</taxon>
        <taxon>Conoidasida</taxon>
        <taxon>Coccidia</taxon>
        <taxon>Eucoccidiorida</taxon>
        <taxon>Eimeriorina</taxon>
        <taxon>Eimeriidae</taxon>
        <taxon>Cyclospora</taxon>
    </lineage>
</organism>
<keyword evidence="7" id="KW-1185">Reference proteome</keyword>
<keyword evidence="3" id="KW-0274">FAD</keyword>
<comment type="cofactor">
    <cofactor evidence="1">
        <name>FAD</name>
        <dbReference type="ChEBI" id="CHEBI:57692"/>
    </cofactor>
</comment>
<feature type="compositionally biased region" description="Low complexity" evidence="4">
    <location>
        <begin position="315"/>
        <end position="326"/>
    </location>
</feature>
<protein>
    <submittedName>
        <fullName evidence="6">FAD-depdendent monooxygenase</fullName>
    </submittedName>
</protein>
<dbReference type="VEuPathDB" id="ToxoDB:LOC34622657"/>
<feature type="region of interest" description="Disordered" evidence="4">
    <location>
        <begin position="315"/>
        <end position="335"/>
    </location>
</feature>